<comment type="similarity">
    <text evidence="1">Belongs to the short-chain dehydrogenases/reductases (SDR) family.</text>
</comment>
<proteinExistence type="inferred from homology"/>
<dbReference type="AlphaFoldDB" id="X0HDG2"/>
<reference evidence="3" key="2">
    <citation type="submission" date="2012-05" db="EMBL/GenBank/DDBJ databases">
        <title>The Genome Annotation of Fusarium oxysporum PHW808.</title>
        <authorList>
            <consortium name="The Broad Institute Genomics Platform"/>
            <person name="Ma L.-J."/>
            <person name="Corby-Kistler H."/>
            <person name="Broz K."/>
            <person name="Gale L.R."/>
            <person name="Jonkers W."/>
            <person name="O'Donnell K."/>
            <person name="Ploetz R."/>
            <person name="Steinberg C."/>
            <person name="Schwartz D.C."/>
            <person name="VanEtten H."/>
            <person name="Zhou S."/>
            <person name="Young S.K."/>
            <person name="Zeng Q."/>
            <person name="Gargeya S."/>
            <person name="Fitzgerald M."/>
            <person name="Abouelleil A."/>
            <person name="Alvarado L."/>
            <person name="Chapman S.B."/>
            <person name="Gainer-Dewar J."/>
            <person name="Goldberg J."/>
            <person name="Griggs A."/>
            <person name="Gujja S."/>
            <person name="Hansen M."/>
            <person name="Howarth C."/>
            <person name="Imamovic A."/>
            <person name="Ireland A."/>
            <person name="Larimer J."/>
            <person name="McCowan C."/>
            <person name="Murphy C."/>
            <person name="Pearson M."/>
            <person name="Poon T.W."/>
            <person name="Priest M."/>
            <person name="Roberts A."/>
            <person name="Saif S."/>
            <person name="Shea T."/>
            <person name="Sykes S."/>
            <person name="Wortman J."/>
            <person name="Nusbaum C."/>
            <person name="Birren B."/>
        </authorList>
    </citation>
    <scope>NUCLEOTIDE SEQUENCE</scope>
    <source>
        <strain evidence="3">54008</strain>
    </source>
</reference>
<protein>
    <submittedName>
        <fullName evidence="3">Uncharacterized protein</fullName>
    </submittedName>
</protein>
<dbReference type="HOGENOM" id="CLU_1652234_0_0_1"/>
<name>X0HDG2_FUSOX</name>
<dbReference type="Proteomes" id="UP000030676">
    <property type="component" value="Unassembled WGS sequence"/>
</dbReference>
<dbReference type="GO" id="GO:0016616">
    <property type="term" value="F:oxidoreductase activity, acting on the CH-OH group of donors, NAD or NADP as acceptor"/>
    <property type="evidence" value="ECO:0007669"/>
    <property type="project" value="TreeGrafter"/>
</dbReference>
<dbReference type="EMBL" id="JH658911">
    <property type="protein sequence ID" value="EXL69936.1"/>
    <property type="molecule type" value="Genomic_DNA"/>
</dbReference>
<sequence length="160" mass="17681">MSYSVKDLFAIVTGSGSDIGQRTQDPDNAYVGQYKTYTINTVGPIRLTQTALDYWQQHAEVQGNLLLVANMGGYMHSMQTPLYFASIAALVSMVKSLSGLERALGFRNAAICPGPAHTPIFEQEYCRDRLQRGDVALEPEHVAELTLKVFKNHSTVTEIL</sequence>
<dbReference type="PANTHER" id="PTHR44229">
    <property type="entry name" value="15-HYDROXYPROSTAGLANDIN DEHYDROGENASE [NAD(+)]"/>
    <property type="match status" value="1"/>
</dbReference>
<organism evidence="3">
    <name type="scientific">Fusarium oxysporum f. sp. conglutinans race 2 54008</name>
    <dbReference type="NCBI Taxonomy" id="1089457"/>
    <lineage>
        <taxon>Eukaryota</taxon>
        <taxon>Fungi</taxon>
        <taxon>Dikarya</taxon>
        <taxon>Ascomycota</taxon>
        <taxon>Pezizomycotina</taxon>
        <taxon>Sordariomycetes</taxon>
        <taxon>Hypocreomycetidae</taxon>
        <taxon>Hypocreales</taxon>
        <taxon>Nectriaceae</taxon>
        <taxon>Fusarium</taxon>
        <taxon>Fusarium oxysporum species complex</taxon>
    </lineage>
</organism>
<evidence type="ECO:0000256" key="1">
    <source>
        <dbReference type="ARBA" id="ARBA00006484"/>
    </source>
</evidence>
<accession>X0HDG2</accession>
<dbReference type="PANTHER" id="PTHR44229:SF4">
    <property type="entry name" value="15-HYDROXYPROSTAGLANDIN DEHYDROGENASE [NAD(+)]"/>
    <property type="match status" value="1"/>
</dbReference>
<keyword evidence="2" id="KW-0560">Oxidoreductase</keyword>
<reference evidence="3" key="1">
    <citation type="submission" date="2011-11" db="EMBL/GenBank/DDBJ databases">
        <title>The Genome Sequence of Fusarium oxysporum PHW808.</title>
        <authorList>
            <consortium name="The Broad Institute Genome Sequencing Platform"/>
            <person name="Ma L.-J."/>
            <person name="Gale L.R."/>
            <person name="Schwartz D.C."/>
            <person name="Zhou S."/>
            <person name="Corby-Kistler H."/>
            <person name="Young S.K."/>
            <person name="Zeng Q."/>
            <person name="Gargeya S."/>
            <person name="Fitzgerald M."/>
            <person name="Haas B."/>
            <person name="Abouelleil A."/>
            <person name="Alvarado L."/>
            <person name="Arachchi H.M."/>
            <person name="Berlin A."/>
            <person name="Brown A."/>
            <person name="Chapman S.B."/>
            <person name="Chen Z."/>
            <person name="Dunbar C."/>
            <person name="Freedman E."/>
            <person name="Gearin G."/>
            <person name="Goldberg J."/>
            <person name="Griggs A."/>
            <person name="Gujja S."/>
            <person name="Heiman D."/>
            <person name="Howarth C."/>
            <person name="Larson L."/>
            <person name="Lui A."/>
            <person name="MacDonald P.J.P."/>
            <person name="Montmayeur A."/>
            <person name="Murphy C."/>
            <person name="Neiman D."/>
            <person name="Pearson M."/>
            <person name="Priest M."/>
            <person name="Roberts A."/>
            <person name="Saif S."/>
            <person name="Shea T."/>
            <person name="Shenoy N."/>
            <person name="Sisk P."/>
            <person name="Stolte C."/>
            <person name="Sykes S."/>
            <person name="Wortman J."/>
            <person name="Nusbaum C."/>
            <person name="Birren B."/>
        </authorList>
    </citation>
    <scope>NUCLEOTIDE SEQUENCE [LARGE SCALE GENOMIC DNA]</scope>
    <source>
        <strain evidence="3">54008</strain>
    </source>
</reference>
<evidence type="ECO:0000313" key="3">
    <source>
        <dbReference type="EMBL" id="EXL69936.1"/>
    </source>
</evidence>
<dbReference type="InterPro" id="IPR002347">
    <property type="entry name" value="SDR_fam"/>
</dbReference>
<dbReference type="SUPFAM" id="SSF51735">
    <property type="entry name" value="NAD(P)-binding Rossmann-fold domains"/>
    <property type="match status" value="1"/>
</dbReference>
<dbReference type="InterPro" id="IPR036291">
    <property type="entry name" value="NAD(P)-bd_dom_sf"/>
</dbReference>
<evidence type="ECO:0000256" key="2">
    <source>
        <dbReference type="ARBA" id="ARBA00023002"/>
    </source>
</evidence>
<dbReference type="Pfam" id="PF00106">
    <property type="entry name" value="adh_short"/>
    <property type="match status" value="1"/>
</dbReference>
<dbReference type="GO" id="GO:0005737">
    <property type="term" value="C:cytoplasm"/>
    <property type="evidence" value="ECO:0007669"/>
    <property type="project" value="TreeGrafter"/>
</dbReference>
<dbReference type="Gene3D" id="3.40.50.720">
    <property type="entry name" value="NAD(P)-binding Rossmann-like Domain"/>
    <property type="match status" value="1"/>
</dbReference>
<gene>
    <name evidence="3" type="ORF">FOPG_14175</name>
</gene>